<evidence type="ECO:0000256" key="3">
    <source>
        <dbReference type="ARBA" id="ARBA00022692"/>
    </source>
</evidence>
<evidence type="ECO:0000256" key="6">
    <source>
        <dbReference type="ARBA" id="ARBA00023002"/>
    </source>
</evidence>
<dbReference type="GO" id="GO:0006784">
    <property type="term" value="P:heme A biosynthetic process"/>
    <property type="evidence" value="ECO:0007669"/>
    <property type="project" value="InterPro"/>
</dbReference>
<organism evidence="13 14">
    <name type="scientific">Calycomorphotria hydatis</name>
    <dbReference type="NCBI Taxonomy" id="2528027"/>
    <lineage>
        <taxon>Bacteria</taxon>
        <taxon>Pseudomonadati</taxon>
        <taxon>Planctomycetota</taxon>
        <taxon>Planctomycetia</taxon>
        <taxon>Planctomycetales</taxon>
        <taxon>Planctomycetaceae</taxon>
        <taxon>Calycomorphotria</taxon>
    </lineage>
</organism>
<dbReference type="RefSeq" id="WP_145265007.1">
    <property type="nucleotide sequence ID" value="NZ_CP036316.1"/>
</dbReference>
<dbReference type="GO" id="GO:0046872">
    <property type="term" value="F:metal ion binding"/>
    <property type="evidence" value="ECO:0007669"/>
    <property type="project" value="UniProtKB-KW"/>
</dbReference>
<keyword evidence="2" id="KW-1003">Cell membrane</keyword>
<evidence type="ECO:0000256" key="9">
    <source>
        <dbReference type="ARBA" id="ARBA00023136"/>
    </source>
</evidence>
<comment type="pathway">
    <text evidence="11">Porphyrin-containing compound metabolism.</text>
</comment>
<feature type="transmembrane region" description="Helical" evidence="12">
    <location>
        <begin position="196"/>
        <end position="217"/>
    </location>
</feature>
<feature type="transmembrane region" description="Helical" evidence="12">
    <location>
        <begin position="72"/>
        <end position="90"/>
    </location>
</feature>
<keyword evidence="14" id="KW-1185">Reference proteome</keyword>
<evidence type="ECO:0000313" key="13">
    <source>
        <dbReference type="EMBL" id="QDT66147.1"/>
    </source>
</evidence>
<keyword evidence="3 12" id="KW-0812">Transmembrane</keyword>
<gene>
    <name evidence="13" type="primary">ctaA</name>
    <name evidence="13" type="ORF">V22_34120</name>
</gene>
<evidence type="ECO:0000256" key="12">
    <source>
        <dbReference type="SAM" id="Phobius"/>
    </source>
</evidence>
<protein>
    <submittedName>
        <fullName evidence="13">Heme A synthase</fullName>
    </submittedName>
</protein>
<evidence type="ECO:0000256" key="8">
    <source>
        <dbReference type="ARBA" id="ARBA00023133"/>
    </source>
</evidence>
<dbReference type="AlphaFoldDB" id="A0A517TCQ2"/>
<keyword evidence="7" id="KW-0408">Iron</keyword>
<dbReference type="PANTHER" id="PTHR35457">
    <property type="entry name" value="HEME A SYNTHASE"/>
    <property type="match status" value="1"/>
</dbReference>
<reference evidence="13 14" key="1">
    <citation type="submission" date="2019-02" db="EMBL/GenBank/DDBJ databases">
        <title>Deep-cultivation of Planctomycetes and their phenomic and genomic characterization uncovers novel biology.</title>
        <authorList>
            <person name="Wiegand S."/>
            <person name="Jogler M."/>
            <person name="Boedeker C."/>
            <person name="Pinto D."/>
            <person name="Vollmers J."/>
            <person name="Rivas-Marin E."/>
            <person name="Kohn T."/>
            <person name="Peeters S.H."/>
            <person name="Heuer A."/>
            <person name="Rast P."/>
            <person name="Oberbeckmann S."/>
            <person name="Bunk B."/>
            <person name="Jeske O."/>
            <person name="Meyerdierks A."/>
            <person name="Storesund J.E."/>
            <person name="Kallscheuer N."/>
            <person name="Luecker S."/>
            <person name="Lage O.M."/>
            <person name="Pohl T."/>
            <person name="Merkel B.J."/>
            <person name="Hornburger P."/>
            <person name="Mueller R.-W."/>
            <person name="Bruemmer F."/>
            <person name="Labrenz M."/>
            <person name="Spormann A.M."/>
            <person name="Op den Camp H."/>
            <person name="Overmann J."/>
            <person name="Amann R."/>
            <person name="Jetten M.S.M."/>
            <person name="Mascher T."/>
            <person name="Medema M.H."/>
            <person name="Devos D.P."/>
            <person name="Kaster A.-K."/>
            <person name="Ovreas L."/>
            <person name="Rohde M."/>
            <person name="Galperin M.Y."/>
            <person name="Jogler C."/>
        </authorList>
    </citation>
    <scope>NUCLEOTIDE SEQUENCE [LARGE SCALE GENOMIC DNA]</scope>
    <source>
        <strain evidence="13 14">V22</strain>
    </source>
</reference>
<feature type="transmembrane region" description="Helical" evidence="12">
    <location>
        <begin position="125"/>
        <end position="147"/>
    </location>
</feature>
<dbReference type="KEGG" id="chya:V22_34120"/>
<evidence type="ECO:0000256" key="7">
    <source>
        <dbReference type="ARBA" id="ARBA00023004"/>
    </source>
</evidence>
<dbReference type="Proteomes" id="UP000319976">
    <property type="component" value="Chromosome"/>
</dbReference>
<name>A0A517TCQ2_9PLAN</name>
<feature type="transmembrane region" description="Helical" evidence="12">
    <location>
        <begin position="97"/>
        <end position="119"/>
    </location>
</feature>
<dbReference type="InterPro" id="IPR003780">
    <property type="entry name" value="COX15/CtaA_fam"/>
</dbReference>
<sequence length="342" mass="36979">MQYRRANFWLAVFTATLSLTPIIMGALVTTLDAGMAFLDWPTSDGENMLLYNMLLDIREGRQDKVLEHGHRLAGAFLGLVTIGLAATLWFRESRPWVRWLGVAILLGVIIQGLLGGFRVRLDERFLAMTHGAFGAVVFAAFVVVAMVTSKSWINFRSPTPDDRPRGLLPMVTALPFLILLQYSLGGVVRHLGSALFEHVGVAVIVLVFTMVTAAGALWSGERYLRGPAVMLLLIVAAQFGLGVAAWIVKYGFPPNGYVAVYGSPAQVLFRSGHTVVGMALLATSVCLWAKSMHAVSLGWKVRPLKPQHGTSQLIAADMPEADSALNQVKPSSPEPVLTGGVS</sequence>
<feature type="transmembrane region" description="Helical" evidence="12">
    <location>
        <begin position="229"/>
        <end position="248"/>
    </location>
</feature>
<comment type="subcellular location">
    <subcellularLocation>
        <location evidence="1">Membrane</location>
        <topology evidence="1">Multi-pass membrane protein</topology>
    </subcellularLocation>
</comment>
<proteinExistence type="predicted"/>
<dbReference type="GO" id="GO:0016020">
    <property type="term" value="C:membrane"/>
    <property type="evidence" value="ECO:0007669"/>
    <property type="project" value="UniProtKB-SubCell"/>
</dbReference>
<feature type="transmembrane region" description="Helical" evidence="12">
    <location>
        <begin position="167"/>
        <end position="184"/>
    </location>
</feature>
<evidence type="ECO:0000256" key="4">
    <source>
        <dbReference type="ARBA" id="ARBA00022723"/>
    </source>
</evidence>
<evidence type="ECO:0000256" key="11">
    <source>
        <dbReference type="ARBA" id="ARBA00023444"/>
    </source>
</evidence>
<dbReference type="EMBL" id="CP036316">
    <property type="protein sequence ID" value="QDT66147.1"/>
    <property type="molecule type" value="Genomic_DNA"/>
</dbReference>
<evidence type="ECO:0000313" key="14">
    <source>
        <dbReference type="Proteomes" id="UP000319976"/>
    </source>
</evidence>
<keyword evidence="6" id="KW-0560">Oxidoreductase</keyword>
<evidence type="ECO:0000256" key="10">
    <source>
        <dbReference type="ARBA" id="ARBA00023157"/>
    </source>
</evidence>
<accession>A0A517TCQ2</accession>
<keyword evidence="10" id="KW-1015">Disulfide bond</keyword>
<keyword evidence="8" id="KW-0350">Heme biosynthesis</keyword>
<evidence type="ECO:0000256" key="5">
    <source>
        <dbReference type="ARBA" id="ARBA00022989"/>
    </source>
</evidence>
<dbReference type="GO" id="GO:0016491">
    <property type="term" value="F:oxidoreductase activity"/>
    <property type="evidence" value="ECO:0007669"/>
    <property type="project" value="UniProtKB-KW"/>
</dbReference>
<feature type="transmembrane region" description="Helical" evidence="12">
    <location>
        <begin position="268"/>
        <end position="289"/>
    </location>
</feature>
<dbReference type="InterPro" id="IPR050450">
    <property type="entry name" value="COX15/CtaA_HemeA_synthase"/>
</dbReference>
<evidence type="ECO:0000256" key="1">
    <source>
        <dbReference type="ARBA" id="ARBA00004141"/>
    </source>
</evidence>
<keyword evidence="5 12" id="KW-1133">Transmembrane helix</keyword>
<keyword evidence="4" id="KW-0479">Metal-binding</keyword>
<dbReference type="OrthoDB" id="128939at2"/>
<dbReference type="Pfam" id="PF02628">
    <property type="entry name" value="COX15-CtaA"/>
    <property type="match status" value="1"/>
</dbReference>
<feature type="transmembrane region" description="Helical" evidence="12">
    <location>
        <begin position="7"/>
        <end position="28"/>
    </location>
</feature>
<dbReference type="PANTHER" id="PTHR35457:SF1">
    <property type="entry name" value="HEME A SYNTHASE"/>
    <property type="match status" value="1"/>
</dbReference>
<evidence type="ECO:0000256" key="2">
    <source>
        <dbReference type="ARBA" id="ARBA00022475"/>
    </source>
</evidence>
<keyword evidence="9 12" id="KW-0472">Membrane</keyword>